<keyword evidence="4 10" id="KW-1003">Cell membrane</keyword>
<dbReference type="CDD" id="cd06261">
    <property type="entry name" value="TM_PBP2"/>
    <property type="match status" value="1"/>
</dbReference>
<dbReference type="AlphaFoldDB" id="A0A3A6PZL6"/>
<feature type="transmembrane region" description="Helical" evidence="9">
    <location>
        <begin position="192"/>
        <end position="210"/>
    </location>
</feature>
<dbReference type="PANTHER" id="PTHR30425">
    <property type="entry name" value="PHOSPHATE TRANSPORT SYSTEM PERMEASE PROTEIN PST"/>
    <property type="match status" value="1"/>
</dbReference>
<gene>
    <name evidence="12" type="primary">pstC</name>
    <name evidence="12" type="ORF">DP106_12970</name>
</gene>
<dbReference type="Proteomes" id="UP000281564">
    <property type="component" value="Unassembled WGS sequence"/>
</dbReference>
<evidence type="ECO:0000256" key="3">
    <source>
        <dbReference type="ARBA" id="ARBA00022448"/>
    </source>
</evidence>
<name>A0A3A6PZL6_9EURY</name>
<dbReference type="InterPro" id="IPR051124">
    <property type="entry name" value="Phosphate_Transport_Permease"/>
</dbReference>
<dbReference type="InterPro" id="IPR011864">
    <property type="entry name" value="Phosphate_PstC"/>
</dbReference>
<dbReference type="SUPFAM" id="SSF161098">
    <property type="entry name" value="MetI-like"/>
    <property type="match status" value="1"/>
</dbReference>
<dbReference type="InterPro" id="IPR035906">
    <property type="entry name" value="MetI-like_sf"/>
</dbReference>
<evidence type="ECO:0000256" key="1">
    <source>
        <dbReference type="ARBA" id="ARBA00004651"/>
    </source>
</evidence>
<keyword evidence="8 9" id="KW-0472">Membrane</keyword>
<dbReference type="Gene3D" id="1.10.3720.10">
    <property type="entry name" value="MetI-like"/>
    <property type="match status" value="1"/>
</dbReference>
<comment type="similarity">
    <text evidence="2 10">Belongs to the binding-protein-dependent transport system permease family. CysTW subfamily.</text>
</comment>
<feature type="transmembrane region" description="Helical" evidence="9">
    <location>
        <begin position="146"/>
        <end position="172"/>
    </location>
</feature>
<feature type="transmembrane region" description="Helical" evidence="9">
    <location>
        <begin position="339"/>
        <end position="361"/>
    </location>
</feature>
<dbReference type="EMBL" id="QMDW01000025">
    <property type="protein sequence ID" value="RJX48141.1"/>
    <property type="molecule type" value="Genomic_DNA"/>
</dbReference>
<evidence type="ECO:0000256" key="2">
    <source>
        <dbReference type="ARBA" id="ARBA00007069"/>
    </source>
</evidence>
<evidence type="ECO:0000256" key="6">
    <source>
        <dbReference type="ARBA" id="ARBA00022692"/>
    </source>
</evidence>
<dbReference type="PROSITE" id="PS50928">
    <property type="entry name" value="ABC_TM1"/>
    <property type="match status" value="1"/>
</dbReference>
<evidence type="ECO:0000313" key="13">
    <source>
        <dbReference type="Proteomes" id="UP000281564"/>
    </source>
</evidence>
<feature type="domain" description="ABC transmembrane type-1" evidence="11">
    <location>
        <begin position="147"/>
        <end position="358"/>
    </location>
</feature>
<keyword evidence="5 10" id="KW-0592">Phosphate transport</keyword>
<keyword evidence="3 9" id="KW-0813">Transport</keyword>
<dbReference type="InterPro" id="IPR000515">
    <property type="entry name" value="MetI-like"/>
</dbReference>
<feature type="transmembrane region" description="Helical" evidence="9">
    <location>
        <begin position="72"/>
        <end position="97"/>
    </location>
</feature>
<keyword evidence="7 9" id="KW-1133">Transmembrane helix</keyword>
<comment type="function">
    <text evidence="10">Part of the binding-protein-dependent transport system for phosphate; probably responsible for the translocation of the substrate across the membrane.</text>
</comment>
<organism evidence="12 13">
    <name type="scientific">Halonotius pteroides</name>
    <dbReference type="NCBI Taxonomy" id="268735"/>
    <lineage>
        <taxon>Archaea</taxon>
        <taxon>Methanobacteriati</taxon>
        <taxon>Methanobacteriota</taxon>
        <taxon>Stenosarchaea group</taxon>
        <taxon>Halobacteria</taxon>
        <taxon>Halobacteriales</taxon>
        <taxon>Haloferacaceae</taxon>
        <taxon>Halonotius</taxon>
    </lineage>
</organism>
<comment type="subcellular location">
    <subcellularLocation>
        <location evidence="1 9">Cell membrane</location>
        <topology evidence="1 9">Multi-pass membrane protein</topology>
    </subcellularLocation>
</comment>
<evidence type="ECO:0000256" key="8">
    <source>
        <dbReference type="ARBA" id="ARBA00023136"/>
    </source>
</evidence>
<protein>
    <recommendedName>
        <fullName evidence="10">Phosphate transport system permease protein</fullName>
    </recommendedName>
</protein>
<evidence type="ECO:0000256" key="7">
    <source>
        <dbReference type="ARBA" id="ARBA00022989"/>
    </source>
</evidence>
<dbReference type="GO" id="GO:0005315">
    <property type="term" value="F:phosphate transmembrane transporter activity"/>
    <property type="evidence" value="ECO:0007669"/>
    <property type="project" value="InterPro"/>
</dbReference>
<feature type="transmembrane region" description="Helical" evidence="9">
    <location>
        <begin position="270"/>
        <end position="288"/>
    </location>
</feature>
<comment type="caution">
    <text evidence="12">The sequence shown here is derived from an EMBL/GenBank/DDBJ whole genome shotgun (WGS) entry which is preliminary data.</text>
</comment>
<dbReference type="OrthoDB" id="301029at2157"/>
<keyword evidence="6 9" id="KW-0812">Transmembrane</keyword>
<dbReference type="NCBIfam" id="TIGR02138">
    <property type="entry name" value="phosphate_pstC"/>
    <property type="match status" value="1"/>
</dbReference>
<evidence type="ECO:0000256" key="4">
    <source>
        <dbReference type="ARBA" id="ARBA00022475"/>
    </source>
</evidence>
<evidence type="ECO:0000256" key="9">
    <source>
        <dbReference type="RuleBase" id="RU363032"/>
    </source>
</evidence>
<accession>A0A3A6PZL6</accession>
<evidence type="ECO:0000256" key="10">
    <source>
        <dbReference type="RuleBase" id="RU363054"/>
    </source>
</evidence>
<keyword evidence="13" id="KW-1185">Reference proteome</keyword>
<dbReference type="GO" id="GO:0005886">
    <property type="term" value="C:plasma membrane"/>
    <property type="evidence" value="ECO:0007669"/>
    <property type="project" value="UniProtKB-SubCell"/>
</dbReference>
<dbReference type="Pfam" id="PF00528">
    <property type="entry name" value="BPD_transp_1"/>
    <property type="match status" value="1"/>
</dbReference>
<evidence type="ECO:0000313" key="12">
    <source>
        <dbReference type="EMBL" id="RJX48141.1"/>
    </source>
</evidence>
<proteinExistence type="inferred from homology"/>
<reference evidence="12 13" key="1">
    <citation type="submission" date="2018-06" db="EMBL/GenBank/DDBJ databases">
        <title>Halonotius sp. F13-13 a new haloarchaeeon isolated from a solar saltern from Isla Cristina, Huelva, Spain.</title>
        <authorList>
            <person name="Duran-Viseras A."/>
            <person name="Sanchez-Porro C."/>
            <person name="Ventosa A."/>
        </authorList>
    </citation>
    <scope>NUCLEOTIDE SEQUENCE [LARGE SCALE GENOMIC DNA]</scope>
    <source>
        <strain evidence="12 13">CECT 7525</strain>
    </source>
</reference>
<evidence type="ECO:0000259" key="11">
    <source>
        <dbReference type="PROSITE" id="PS50928"/>
    </source>
</evidence>
<evidence type="ECO:0000256" key="5">
    <source>
        <dbReference type="ARBA" id="ARBA00022592"/>
    </source>
</evidence>
<feature type="transmembrane region" description="Helical" evidence="9">
    <location>
        <begin position="222"/>
        <end position="241"/>
    </location>
</feature>
<dbReference type="RefSeq" id="WP_120085951.1">
    <property type="nucleotide sequence ID" value="NZ_QMDW01000025.1"/>
</dbReference>
<dbReference type="PANTHER" id="PTHR30425:SF1">
    <property type="entry name" value="PHOSPHATE TRANSPORT SYSTEM PERMEASE PROTEIN PSTC"/>
    <property type="match status" value="1"/>
</dbReference>
<sequence length="373" mass="38767">MLHQVWVDVQHTLFGTDEAEGSRLAVGASAGMLLATIGAFLFAPAAALPALAGFVIITTIGWVTYQGAIARLLTLLATVLTVLTVFLITVFLFVSALPAFTEHGSGLLLLPAESGEPRWFFWLEAVLPTAETFWNPLSGAYSLIPAIWATVIVTFIAGAVAIPLGLFGALFIAEVADDRLREIIKPGVEVLAGIPSIVYGFIGFAVLNSFIQGSFLDDGASFLIAGIVVGIMALPTIVSVGEDALSSVPDAMGDGAVAMGATEWQKMKSISIPAAFSGISAAVILGLGRAIGETMAVAAIMAAGVGFADPLFDVFDASATLTSLIAVNYGSASESTLDVLFVAGVMLFVIVAGMSIVSQYIERQMKQKLKGQS</sequence>
<feature type="transmembrane region" description="Helical" evidence="9">
    <location>
        <begin position="32"/>
        <end position="65"/>
    </location>
</feature>
<dbReference type="GO" id="GO:0006817">
    <property type="term" value="P:phosphate ion transport"/>
    <property type="evidence" value="ECO:0007669"/>
    <property type="project" value="UniProtKB-KW"/>
</dbReference>